<keyword evidence="8" id="KW-0966">Cell projection</keyword>
<gene>
    <name evidence="8" type="ORF">SAMN02745823_01111</name>
</gene>
<evidence type="ECO:0000313" key="8">
    <source>
        <dbReference type="EMBL" id="SHH83562.1"/>
    </source>
</evidence>
<comment type="similarity">
    <text evidence="2 6">Belongs to the flagella basal body rod proteins family.</text>
</comment>
<accession>A0A1M5W7R9</accession>
<dbReference type="AlphaFoldDB" id="A0A1M5W7R9"/>
<keyword evidence="4 6" id="KW-0975">Bacterial flagellum</keyword>
<comment type="subunit">
    <text evidence="6">The basal body constitutes a major portion of the flagellar organelle and consists of a number of rings mounted on a central rod.</text>
</comment>
<dbReference type="InterPro" id="IPR001444">
    <property type="entry name" value="Flag_bb_rod_N"/>
</dbReference>
<evidence type="ECO:0000256" key="6">
    <source>
        <dbReference type="PIRNR" id="PIRNR002889"/>
    </source>
</evidence>
<name>A0A1M5W7R9_9FIRM</name>
<dbReference type="PANTHER" id="PTHR30435">
    <property type="entry name" value="FLAGELLAR PROTEIN"/>
    <property type="match status" value="1"/>
</dbReference>
<dbReference type="InterPro" id="IPR006300">
    <property type="entry name" value="FlgB"/>
</dbReference>
<keyword evidence="8" id="KW-0282">Flagellum</keyword>
<evidence type="ECO:0000256" key="4">
    <source>
        <dbReference type="ARBA" id="ARBA00023143"/>
    </source>
</evidence>
<evidence type="ECO:0000256" key="2">
    <source>
        <dbReference type="ARBA" id="ARBA00009677"/>
    </source>
</evidence>
<dbReference type="NCBIfam" id="TIGR01396">
    <property type="entry name" value="FlgB"/>
    <property type="match status" value="1"/>
</dbReference>
<dbReference type="RefSeq" id="WP_073076668.1">
    <property type="nucleotide sequence ID" value="NZ_FQXV01000003.1"/>
</dbReference>
<evidence type="ECO:0000256" key="1">
    <source>
        <dbReference type="ARBA" id="ARBA00004117"/>
    </source>
</evidence>
<dbReference type="Proteomes" id="UP000183995">
    <property type="component" value="Unassembled WGS sequence"/>
</dbReference>
<evidence type="ECO:0000313" key="9">
    <source>
        <dbReference type="Proteomes" id="UP000183995"/>
    </source>
</evidence>
<dbReference type="Pfam" id="PF00460">
    <property type="entry name" value="Flg_bb_rod"/>
    <property type="match status" value="1"/>
</dbReference>
<keyword evidence="9" id="KW-1185">Reference proteome</keyword>
<dbReference type="PIRSF" id="PIRSF002889">
    <property type="entry name" value="Rod_FlgB"/>
    <property type="match status" value="1"/>
</dbReference>
<protein>
    <recommendedName>
        <fullName evidence="3 6">Flagellar basal body rod protein FlgB</fullName>
    </recommendedName>
</protein>
<dbReference type="GO" id="GO:0030694">
    <property type="term" value="C:bacterial-type flagellum basal body, rod"/>
    <property type="evidence" value="ECO:0007669"/>
    <property type="project" value="InterPro"/>
</dbReference>
<dbReference type="GO" id="GO:0071978">
    <property type="term" value="P:bacterial-type flagellum-dependent swarming motility"/>
    <property type="evidence" value="ECO:0007669"/>
    <property type="project" value="TreeGrafter"/>
</dbReference>
<reference evidence="8 9" key="1">
    <citation type="submission" date="2016-11" db="EMBL/GenBank/DDBJ databases">
        <authorList>
            <person name="Jaros S."/>
            <person name="Januszkiewicz K."/>
            <person name="Wedrychowicz H."/>
        </authorList>
    </citation>
    <scope>NUCLEOTIDE SEQUENCE [LARGE SCALE GENOMIC DNA]</scope>
    <source>
        <strain evidence="8 9">DSM 10068</strain>
    </source>
</reference>
<evidence type="ECO:0000256" key="5">
    <source>
        <dbReference type="ARBA" id="ARBA00024934"/>
    </source>
</evidence>
<sequence length="138" mass="15076">MLDNMFSSVNTLQKDLGASWLKNEVISNNIANVDTPGFKASHVRFEDLMAEAVSANDGTLPLTVTNERHIALPSAGGSIENVEPEILTDETTSTRLDGNNVNIDNEMVDLAKNSIDYYTTVSKINSEFRKLNSAINVT</sequence>
<evidence type="ECO:0000256" key="3">
    <source>
        <dbReference type="ARBA" id="ARBA00014376"/>
    </source>
</evidence>
<organism evidence="8 9">
    <name type="scientific">Sporobacter termitidis DSM 10068</name>
    <dbReference type="NCBI Taxonomy" id="1123282"/>
    <lineage>
        <taxon>Bacteria</taxon>
        <taxon>Bacillati</taxon>
        <taxon>Bacillota</taxon>
        <taxon>Clostridia</taxon>
        <taxon>Eubacteriales</taxon>
        <taxon>Oscillospiraceae</taxon>
        <taxon>Sporobacter</taxon>
    </lineage>
</organism>
<evidence type="ECO:0000259" key="7">
    <source>
        <dbReference type="Pfam" id="PF00460"/>
    </source>
</evidence>
<dbReference type="OrthoDB" id="9792068at2"/>
<feature type="domain" description="Flagellar basal body rod protein N-terminal" evidence="7">
    <location>
        <begin position="24"/>
        <end position="39"/>
    </location>
</feature>
<comment type="function">
    <text evidence="5 6">Structural component of flagellum, the bacterial motility apparatus. Part of the rod structure of flagellar basal body.</text>
</comment>
<keyword evidence="8" id="KW-0969">Cilium</keyword>
<proteinExistence type="inferred from homology"/>
<comment type="subcellular location">
    <subcellularLocation>
        <location evidence="1 6">Bacterial flagellum basal body</location>
    </subcellularLocation>
</comment>
<dbReference type="PANTHER" id="PTHR30435:SF12">
    <property type="entry name" value="FLAGELLAR BASAL BODY ROD PROTEIN FLGB"/>
    <property type="match status" value="1"/>
</dbReference>
<dbReference type="STRING" id="1123282.SAMN02745823_01111"/>
<dbReference type="EMBL" id="FQXV01000003">
    <property type="protein sequence ID" value="SHH83562.1"/>
    <property type="molecule type" value="Genomic_DNA"/>
</dbReference>